<dbReference type="Pfam" id="PF01796">
    <property type="entry name" value="OB_ChsH2_C"/>
    <property type="match status" value="1"/>
</dbReference>
<feature type="domain" description="ChsH2 C-terminal OB-fold" evidence="1">
    <location>
        <begin position="47"/>
        <end position="110"/>
    </location>
</feature>
<dbReference type="SUPFAM" id="SSF50249">
    <property type="entry name" value="Nucleic acid-binding proteins"/>
    <property type="match status" value="1"/>
</dbReference>
<comment type="caution">
    <text evidence="2">The sequence shown here is derived from an EMBL/GenBank/DDBJ whole genome shotgun (WGS) entry which is preliminary data.</text>
</comment>
<dbReference type="Proteomes" id="UP000432464">
    <property type="component" value="Unassembled WGS sequence"/>
</dbReference>
<proteinExistence type="predicted"/>
<protein>
    <recommendedName>
        <fullName evidence="1">ChsH2 C-terminal OB-fold domain-containing protein</fullName>
    </recommendedName>
</protein>
<dbReference type="RefSeq" id="WP_154789495.1">
    <property type="nucleotide sequence ID" value="NZ_WMBB01000009.1"/>
</dbReference>
<evidence type="ECO:0000259" key="1">
    <source>
        <dbReference type="Pfam" id="PF01796"/>
    </source>
</evidence>
<gene>
    <name evidence="2" type="ORF">GLP40_20050</name>
</gene>
<sequence>MNELQRFVSRNSTGDEALTLRRCVVCRTLHAPFIATCSSCRSEDFEWADSSGFGSIVSWRLVYRAMDRGSTDVVPSTIAIVELDEGPWMYTTIEGDVPPVADGPVRVRFQPRPRTDSFPVFTVCATSAATGAGSQPTTAFDQARRLPRPEAGRLYDTSWIRDALHNCDLLERAHCLDPSTKSVLGFAVRWAPFGGATAAELLVTFGMSRRRFLRVVDDALNLRRTDTAMVRGLKRQLKQSLSEAWRANSTTLSADGVVGYA</sequence>
<dbReference type="EMBL" id="WMBB01000009">
    <property type="protein sequence ID" value="MTE15057.1"/>
    <property type="molecule type" value="Genomic_DNA"/>
</dbReference>
<dbReference type="PANTHER" id="PTHR34075:SF5">
    <property type="entry name" value="BLR3430 PROTEIN"/>
    <property type="match status" value="1"/>
</dbReference>
<dbReference type="InterPro" id="IPR052513">
    <property type="entry name" value="Thioester_dehydratase-like"/>
</dbReference>
<dbReference type="AlphaFoldDB" id="A0A6I3KZK1"/>
<dbReference type="PANTHER" id="PTHR34075">
    <property type="entry name" value="BLR3430 PROTEIN"/>
    <property type="match status" value="1"/>
</dbReference>
<reference evidence="2 3" key="1">
    <citation type="submission" date="2019-11" db="EMBL/GenBank/DDBJ databases">
        <title>Nocardia sp. nov. CT2-14 isolated from soil.</title>
        <authorList>
            <person name="Kanchanasin P."/>
            <person name="Tanasupawat S."/>
            <person name="Yuki M."/>
            <person name="Kudo T."/>
        </authorList>
    </citation>
    <scope>NUCLEOTIDE SEQUENCE [LARGE SCALE GENOMIC DNA]</scope>
    <source>
        <strain evidence="2 3">CT2-14</strain>
    </source>
</reference>
<name>A0A6I3KZK1_9NOCA</name>
<evidence type="ECO:0000313" key="3">
    <source>
        <dbReference type="Proteomes" id="UP000432464"/>
    </source>
</evidence>
<accession>A0A6I3KZK1</accession>
<dbReference type="InterPro" id="IPR012340">
    <property type="entry name" value="NA-bd_OB-fold"/>
</dbReference>
<keyword evidence="3" id="KW-1185">Reference proteome</keyword>
<organism evidence="2 3">
    <name type="scientific">Nocardia aurantiaca</name>
    <dbReference type="NCBI Taxonomy" id="2675850"/>
    <lineage>
        <taxon>Bacteria</taxon>
        <taxon>Bacillati</taxon>
        <taxon>Actinomycetota</taxon>
        <taxon>Actinomycetes</taxon>
        <taxon>Mycobacteriales</taxon>
        <taxon>Nocardiaceae</taxon>
        <taxon>Nocardia</taxon>
    </lineage>
</organism>
<dbReference type="InterPro" id="IPR002878">
    <property type="entry name" value="ChsH2_C"/>
</dbReference>
<evidence type="ECO:0000313" key="2">
    <source>
        <dbReference type="EMBL" id="MTE15057.1"/>
    </source>
</evidence>